<dbReference type="PANTHER" id="PTHR42924">
    <property type="entry name" value="EXONUCLEASE"/>
    <property type="match status" value="1"/>
</dbReference>
<dbReference type="Proteomes" id="UP000239867">
    <property type="component" value="Chromosome"/>
</dbReference>
<protein>
    <recommendedName>
        <fullName evidence="1">Polymerase/histidinol phosphatase N-terminal domain-containing protein</fullName>
    </recommendedName>
</protein>
<dbReference type="Pfam" id="PF02811">
    <property type="entry name" value="PHP"/>
    <property type="match status" value="1"/>
</dbReference>
<dbReference type="GO" id="GO:0004534">
    <property type="term" value="F:5'-3' RNA exonuclease activity"/>
    <property type="evidence" value="ECO:0007669"/>
    <property type="project" value="TreeGrafter"/>
</dbReference>
<dbReference type="GO" id="GO:0035312">
    <property type="term" value="F:5'-3' DNA exonuclease activity"/>
    <property type="evidence" value="ECO:0007669"/>
    <property type="project" value="TreeGrafter"/>
</dbReference>
<keyword evidence="3" id="KW-1185">Reference proteome</keyword>
<dbReference type="PANTHER" id="PTHR42924:SF3">
    <property type="entry name" value="POLYMERASE_HISTIDINOL PHOSPHATASE N-TERMINAL DOMAIN-CONTAINING PROTEIN"/>
    <property type="match status" value="1"/>
</dbReference>
<sequence>MCIDLHTHSSYSDGNLSPKELVAMALARRLKALALTDHDTVAGVPELLRYGQEAGLTVISGVEISTTLREHTVHILGYGIDPHHSELHTKLKPVQHGRSERNRAILAKLDDLGIHISAEELQDISRHGQTGRPHFAQLLVARGVVPSVDAAFDQYLGHGKAAWVPRFSYTAAETIDIIHQSGGKAVLAHPGVLSPDHEVMLRLSAELVEAGIDGIEVWYPSHGRQLRRALLEFAQNHGLLVTGGSDFHGAVRSNRPMAGWKSNFCPPCRLLPPLLAALGL</sequence>
<reference evidence="2 3" key="1">
    <citation type="journal article" date="2018" name="MBio">
        <title>Insights into the evolution of host association through the isolation and characterization of a novel human periodontal pathobiont, Desulfobulbus oralis.</title>
        <authorList>
            <person name="Cross K.L."/>
            <person name="Chirania P."/>
            <person name="Xiong W."/>
            <person name="Beall C.J."/>
            <person name="Elkins J.G."/>
            <person name="Giannone R.J."/>
            <person name="Griffen A.L."/>
            <person name="Guss A.M."/>
            <person name="Hettich R.L."/>
            <person name="Joshi S.S."/>
            <person name="Mokrzan E.M."/>
            <person name="Martin R.K."/>
            <person name="Zhulin I.B."/>
            <person name="Leys E.J."/>
            <person name="Podar M."/>
        </authorList>
    </citation>
    <scope>NUCLEOTIDE SEQUENCE [LARGE SCALE GENOMIC DNA]</scope>
    <source>
        <strain evidence="2 3">ORNL</strain>
    </source>
</reference>
<dbReference type="InterPro" id="IPR003141">
    <property type="entry name" value="Pol/His_phosphatase_N"/>
</dbReference>
<accession>A0A2L1GLH0</accession>
<evidence type="ECO:0000259" key="1">
    <source>
        <dbReference type="SMART" id="SM00481"/>
    </source>
</evidence>
<dbReference type="Gene3D" id="1.10.150.650">
    <property type="match status" value="1"/>
</dbReference>
<dbReference type="InterPro" id="IPR052018">
    <property type="entry name" value="PHP_domain"/>
</dbReference>
<evidence type="ECO:0000313" key="2">
    <source>
        <dbReference type="EMBL" id="AVD70512.1"/>
    </source>
</evidence>
<dbReference type="SUPFAM" id="SSF89550">
    <property type="entry name" value="PHP domain-like"/>
    <property type="match status" value="1"/>
</dbReference>
<dbReference type="OrthoDB" id="9804333at2"/>
<dbReference type="InterPro" id="IPR016195">
    <property type="entry name" value="Pol/histidinol_Pase-like"/>
</dbReference>
<dbReference type="EMBL" id="CP021255">
    <property type="protein sequence ID" value="AVD70512.1"/>
    <property type="molecule type" value="Genomic_DNA"/>
</dbReference>
<dbReference type="CDD" id="cd07438">
    <property type="entry name" value="PHP_HisPPase_AMP"/>
    <property type="match status" value="1"/>
</dbReference>
<dbReference type="AlphaFoldDB" id="A0A2L1GLH0"/>
<dbReference type="KEGG" id="deo:CAY53_02665"/>
<evidence type="ECO:0000313" key="3">
    <source>
        <dbReference type="Proteomes" id="UP000239867"/>
    </source>
</evidence>
<feature type="domain" description="Polymerase/histidinol phosphatase N-terminal" evidence="1">
    <location>
        <begin position="3"/>
        <end position="68"/>
    </location>
</feature>
<dbReference type="Gene3D" id="3.20.20.140">
    <property type="entry name" value="Metal-dependent hydrolases"/>
    <property type="match status" value="1"/>
</dbReference>
<dbReference type="RefSeq" id="WP_104935815.1">
    <property type="nucleotide sequence ID" value="NZ_CP021255.1"/>
</dbReference>
<dbReference type="SMART" id="SM00481">
    <property type="entry name" value="POLIIIAc"/>
    <property type="match status" value="1"/>
</dbReference>
<organism evidence="2 3">
    <name type="scientific">Desulfobulbus oralis</name>
    <dbReference type="NCBI Taxonomy" id="1986146"/>
    <lineage>
        <taxon>Bacteria</taxon>
        <taxon>Pseudomonadati</taxon>
        <taxon>Thermodesulfobacteriota</taxon>
        <taxon>Desulfobulbia</taxon>
        <taxon>Desulfobulbales</taxon>
        <taxon>Desulfobulbaceae</taxon>
        <taxon>Desulfobulbus</taxon>
    </lineage>
</organism>
<proteinExistence type="predicted"/>
<name>A0A2L1GLH0_9BACT</name>
<gene>
    <name evidence="2" type="ORF">CAY53_02665</name>
</gene>
<dbReference type="InterPro" id="IPR004013">
    <property type="entry name" value="PHP_dom"/>
</dbReference>